<sequence>MNAPFLNQQYPIDAFPHIVEDALIEVNGIVQAPMSMTALSFLSSMSAIIQRVADVRLPTGQVKPASIFALVVAESGERKTAIDELIASPIREHDEAEERRFVKHRDNFVKAIDRWQSTRTAHIKRMSKLAEKGEPTDMIEHKLVELDTIKPMEPRLRRLVRQDMTNAALMSALEGDGEAVFVNASEGDVALKSDLMQQHFATLNMAWGGESILTDRATDSRTATNPRCTLSVMVQHEVLEKFMMKRGDVLRSSGFLARCLVTRPMSMIGNRFVLSEPPQWKHLDVFHARLRNILEEGDLRLVADVPRRTMEFDNEARRQWASHANKVETMLREGDYLYEVRDFGAKLMEHVARVAAILHVFSCQEGKITVDTVERAFSIVWFHAEEFRLLFSPSLEVPQAVIDAEKIERYLLHNVWMNGWDTIHRNEMHRIGPVRGLDRFVPAIDVLVSQGRIWITQAHRKAPLVVNLNPAFFNVPRLM</sequence>
<name>A0ABW1ASG0_9RHOO</name>
<comment type="caution">
    <text evidence="1">The sequence shown here is derived from an EMBL/GenBank/DDBJ whole genome shotgun (WGS) entry which is preliminary data.</text>
</comment>
<dbReference type="EMBL" id="JBHSOG010000047">
    <property type="protein sequence ID" value="MFC5770061.1"/>
    <property type="molecule type" value="Genomic_DNA"/>
</dbReference>
<dbReference type="RefSeq" id="WP_096445217.1">
    <property type="nucleotide sequence ID" value="NZ_JBHSOG010000047.1"/>
</dbReference>
<evidence type="ECO:0000313" key="2">
    <source>
        <dbReference type="Proteomes" id="UP001595974"/>
    </source>
</evidence>
<protein>
    <submittedName>
        <fullName evidence="1">YfjI family protein</fullName>
    </submittedName>
</protein>
<proteinExistence type="predicted"/>
<dbReference type="InterPro" id="IPR025048">
    <property type="entry name" value="DUF3987"/>
</dbReference>
<evidence type="ECO:0000313" key="1">
    <source>
        <dbReference type="EMBL" id="MFC5770061.1"/>
    </source>
</evidence>
<dbReference type="Proteomes" id="UP001595974">
    <property type="component" value="Unassembled WGS sequence"/>
</dbReference>
<gene>
    <name evidence="1" type="ORF">ACFPTN_11820</name>
</gene>
<organism evidence="1 2">
    <name type="scientific">Thauera sinica</name>
    <dbReference type="NCBI Taxonomy" id="2665146"/>
    <lineage>
        <taxon>Bacteria</taxon>
        <taxon>Pseudomonadati</taxon>
        <taxon>Pseudomonadota</taxon>
        <taxon>Betaproteobacteria</taxon>
        <taxon>Rhodocyclales</taxon>
        <taxon>Zoogloeaceae</taxon>
        <taxon>Thauera</taxon>
    </lineage>
</organism>
<keyword evidence="2" id="KW-1185">Reference proteome</keyword>
<reference evidence="2" key="1">
    <citation type="journal article" date="2019" name="Int. J. Syst. Evol. Microbiol.">
        <title>The Global Catalogue of Microorganisms (GCM) 10K type strain sequencing project: providing services to taxonomists for standard genome sequencing and annotation.</title>
        <authorList>
            <consortium name="The Broad Institute Genomics Platform"/>
            <consortium name="The Broad Institute Genome Sequencing Center for Infectious Disease"/>
            <person name="Wu L."/>
            <person name="Ma J."/>
        </authorList>
    </citation>
    <scope>NUCLEOTIDE SEQUENCE [LARGE SCALE GENOMIC DNA]</scope>
    <source>
        <strain evidence="2">SHR3</strain>
    </source>
</reference>
<accession>A0ABW1ASG0</accession>
<dbReference type="Pfam" id="PF13148">
    <property type="entry name" value="DUF3987"/>
    <property type="match status" value="1"/>
</dbReference>